<evidence type="ECO:0000313" key="11">
    <source>
        <dbReference type="EMBL" id="KAF3856304.1"/>
    </source>
</evidence>
<accession>A0A7J5Z3F2</accession>
<name>A0A7J5Z3F2_DISMA</name>
<dbReference type="InterPro" id="IPR036465">
    <property type="entry name" value="vWFA_dom_sf"/>
</dbReference>
<evidence type="ECO:0000256" key="8">
    <source>
        <dbReference type="SAM" id="MobiDB-lite"/>
    </source>
</evidence>
<comment type="similarity">
    <text evidence="2">Belongs to the ITIH family.</text>
</comment>
<dbReference type="SMART" id="SM00609">
    <property type="entry name" value="VIT"/>
    <property type="match status" value="3"/>
</dbReference>
<protein>
    <recommendedName>
        <fullName evidence="13">Inter-alpha-trypsin inhibitor heavy chain H3-like</fullName>
    </recommendedName>
</protein>
<comment type="subcellular location">
    <subcellularLocation>
        <location evidence="1">Secreted</location>
    </subcellularLocation>
</comment>
<dbReference type="EMBL" id="JAAKFY010000006">
    <property type="protein sequence ID" value="KAF3856304.1"/>
    <property type="molecule type" value="Genomic_DNA"/>
</dbReference>
<keyword evidence="4" id="KW-0646">Protease inhibitor</keyword>
<dbReference type="GO" id="GO:0004867">
    <property type="term" value="F:serine-type endopeptidase inhibitor activity"/>
    <property type="evidence" value="ECO:0007669"/>
    <property type="project" value="UniProtKB-KW"/>
</dbReference>
<dbReference type="PANTHER" id="PTHR10338">
    <property type="entry name" value="INTER-ALPHA-TRYPSIN INHIBITOR HEAVY CHAIN FAMILY MEMBER"/>
    <property type="match status" value="1"/>
</dbReference>
<evidence type="ECO:0000259" key="10">
    <source>
        <dbReference type="PROSITE" id="PS51468"/>
    </source>
</evidence>
<keyword evidence="12" id="KW-1185">Reference proteome</keyword>
<comment type="caution">
    <text evidence="11">The sequence shown here is derived from an EMBL/GenBank/DDBJ whole genome shotgun (WGS) entry which is preliminary data.</text>
</comment>
<dbReference type="InterPro" id="IPR050934">
    <property type="entry name" value="ITIH"/>
</dbReference>
<keyword evidence="5" id="KW-0732">Signal</keyword>
<dbReference type="PROSITE" id="PS50234">
    <property type="entry name" value="VWFA"/>
    <property type="match status" value="3"/>
</dbReference>
<dbReference type="SMART" id="SM00327">
    <property type="entry name" value="VWA"/>
    <property type="match status" value="3"/>
</dbReference>
<dbReference type="Gene3D" id="3.40.50.410">
    <property type="entry name" value="von Willebrand factor, type A domain"/>
    <property type="match status" value="3"/>
</dbReference>
<keyword evidence="7" id="KW-0325">Glycoprotein</keyword>
<dbReference type="Pfam" id="PF00092">
    <property type="entry name" value="VWA"/>
    <property type="match status" value="3"/>
</dbReference>
<dbReference type="PROSITE" id="PS51468">
    <property type="entry name" value="VIT"/>
    <property type="match status" value="3"/>
</dbReference>
<dbReference type="Pfam" id="PF08487">
    <property type="entry name" value="VIT"/>
    <property type="match status" value="3"/>
</dbReference>
<dbReference type="InterPro" id="IPR002035">
    <property type="entry name" value="VWF_A"/>
</dbReference>
<gene>
    <name evidence="11" type="ORF">F7725_017027</name>
</gene>
<evidence type="ECO:0000256" key="4">
    <source>
        <dbReference type="ARBA" id="ARBA00022690"/>
    </source>
</evidence>
<feature type="region of interest" description="Disordered" evidence="8">
    <location>
        <begin position="1308"/>
        <end position="1333"/>
    </location>
</feature>
<feature type="domain" description="VWFA" evidence="9">
    <location>
        <begin position="1778"/>
        <end position="2015"/>
    </location>
</feature>
<feature type="domain" description="VWFA" evidence="9">
    <location>
        <begin position="995"/>
        <end position="1191"/>
    </location>
</feature>
<dbReference type="FunFam" id="3.40.50.410:FF:000013">
    <property type="entry name" value="inter-alpha-trypsin inhibitor heavy chain H2"/>
    <property type="match status" value="1"/>
</dbReference>
<evidence type="ECO:0000256" key="6">
    <source>
        <dbReference type="ARBA" id="ARBA00022900"/>
    </source>
</evidence>
<dbReference type="OrthoDB" id="299997at2759"/>
<feature type="domain" description="VIT" evidence="10">
    <location>
        <begin position="1524"/>
        <end position="1660"/>
    </location>
</feature>
<feature type="domain" description="VIT" evidence="10">
    <location>
        <begin position="777"/>
        <end position="916"/>
    </location>
</feature>
<keyword evidence="6" id="KW-0722">Serine protease inhibitor</keyword>
<evidence type="ECO:0000256" key="7">
    <source>
        <dbReference type="ARBA" id="ARBA00023180"/>
    </source>
</evidence>
<evidence type="ECO:0000256" key="2">
    <source>
        <dbReference type="ARBA" id="ARBA00010158"/>
    </source>
</evidence>
<dbReference type="Proteomes" id="UP000518266">
    <property type="component" value="Unassembled WGS sequence"/>
</dbReference>
<dbReference type="GO" id="GO:0005576">
    <property type="term" value="C:extracellular region"/>
    <property type="evidence" value="ECO:0007669"/>
    <property type="project" value="UniProtKB-SubCell"/>
</dbReference>
<evidence type="ECO:0008006" key="13">
    <source>
        <dbReference type="Google" id="ProtNLM"/>
    </source>
</evidence>
<proteinExistence type="inferred from homology"/>
<reference evidence="11 12" key="1">
    <citation type="submission" date="2020-03" db="EMBL/GenBank/DDBJ databases">
        <title>Dissostichus mawsoni Genome sequencing and assembly.</title>
        <authorList>
            <person name="Park H."/>
        </authorList>
    </citation>
    <scope>NUCLEOTIDE SEQUENCE [LARGE SCALE GENOMIC DNA]</scope>
    <source>
        <strain evidence="11">DM0001</strain>
        <tissue evidence="11">Muscle</tissue>
    </source>
</reference>
<dbReference type="SUPFAM" id="SSF53300">
    <property type="entry name" value="vWA-like"/>
    <property type="match status" value="3"/>
</dbReference>
<evidence type="ECO:0000256" key="1">
    <source>
        <dbReference type="ARBA" id="ARBA00004613"/>
    </source>
</evidence>
<dbReference type="PANTHER" id="PTHR10338:SF119">
    <property type="entry name" value="INTER-ALPHA-TRYPSIN INHIBITOR HEAVY CHAIN H4"/>
    <property type="match status" value="1"/>
</dbReference>
<keyword evidence="3" id="KW-0964">Secreted</keyword>
<feature type="domain" description="VWFA" evidence="9">
    <location>
        <begin position="270"/>
        <end position="435"/>
    </location>
</feature>
<evidence type="ECO:0000313" key="12">
    <source>
        <dbReference type="Proteomes" id="UP000518266"/>
    </source>
</evidence>
<evidence type="ECO:0000259" key="9">
    <source>
        <dbReference type="PROSITE" id="PS50234"/>
    </source>
</evidence>
<organism evidence="11 12">
    <name type="scientific">Dissostichus mawsoni</name>
    <name type="common">Antarctic cod</name>
    <dbReference type="NCBI Taxonomy" id="36200"/>
    <lineage>
        <taxon>Eukaryota</taxon>
        <taxon>Metazoa</taxon>
        <taxon>Chordata</taxon>
        <taxon>Craniata</taxon>
        <taxon>Vertebrata</taxon>
        <taxon>Euteleostomi</taxon>
        <taxon>Actinopterygii</taxon>
        <taxon>Neopterygii</taxon>
        <taxon>Teleostei</taxon>
        <taxon>Neoteleostei</taxon>
        <taxon>Acanthomorphata</taxon>
        <taxon>Eupercaria</taxon>
        <taxon>Perciformes</taxon>
        <taxon>Notothenioidei</taxon>
        <taxon>Nototheniidae</taxon>
        <taxon>Dissostichus</taxon>
    </lineage>
</organism>
<feature type="compositionally biased region" description="Basic and acidic residues" evidence="8">
    <location>
        <begin position="1313"/>
        <end position="1322"/>
    </location>
</feature>
<feature type="domain" description="VIT" evidence="10">
    <location>
        <begin position="25"/>
        <end position="147"/>
    </location>
</feature>
<evidence type="ECO:0000256" key="5">
    <source>
        <dbReference type="ARBA" id="ARBA00022729"/>
    </source>
</evidence>
<dbReference type="InterPro" id="IPR013694">
    <property type="entry name" value="VIT"/>
</dbReference>
<sequence length="2030" mass="226211">MICEHFILVGAIMERAVLQITLFGLLLALAATQPNKDDWDIYSFHINSTVTSRYATTVITSRMANRMDESKEIEFHVRIPKNAFISKFRMFIDGQVYDGVVKDKRKPGSSTLRLCPADKAPDLSEEFKTSVTVAAHKKVTFELTYEELLKRRLGKYELQIHARPMQPVKSFKVDVHIHEKSGINFVEVKGGLALADAISKTYADNEVWVNFYPTEDQQKTCTSCGEQGMNGDLVIVYDVNRDSGLGDIKTSDGYFVHHFAPSSLTRISKNVVFLIDRSGSMYGKKIQQTRLALIHILNDLSEDDHFGLITFDGSISYWKRELVQANQRNLETTNINSAVLEGASLLNAHPREDSASILILLTDGDPTTGVTNLEQIQSNVRAAIEDKFPLYCLGFGFDVNFEFLETMSLQNNGVARRIYEDSDADLQLKTEFSQYYNGSEIVVAGQITDNDIGTFTPQVVAISSSKKMTFSNPNGTVESTGTESADHIQRVWAYLTVKQLLEKELLLSGAEKENVKREALELSLKYSFVTPLTSMVVTKPEGGDTEVLHKPKEGEAPQTGSRHPNIVPVSHRFLLKTENQSLPLCFDVTGDVRLKLLHHPTSVTNGGFRRLVIQLNADLYVDVEVNKITVREGSRMTHHTGQDPITAGRRDKEIDVAGGDTHLVILIQGKDAQSFLWPVLRQQSSDSAEGILGQLSFLVVCALCPALNPVYEEVPQIPFTKLRIKDQEIDVTRANAADYSISPPLILDCWLLLIYEHCILVGAIMERAVLQITLFGLLLALAATQPNKDDWDIYSFHINSTVTSRYATTVITSRMANRMDESKEIEFHVRIPKNAFISKFRMFIDGQVYDGVVKGKEKARQQYTEAVSRGQSAGLVTFELTYEELLKRRLGKYELQIHARPMQPVKSFKVDVHIHEKSGINFVEVKGGLALADAISKTYADNEKTCTSCGEQGMNGDLVIVYDVNRDSGLGDIKTSDGYFVHHFAPSSLTRISKNVVFLIDRSGSMYGKKIQQTRLALIHILNDLSEDDHFGLITFDGSISYWKRELVQANQRNLESAKTFQKILEKVEVRDENISSRTVVIHCFFLATNINSAVLEGASLLNAHPREDSASILILLTDGDPTTGVTNLEQIQSNVRAAIADKFPLYCLGFGFDVNFEFLETMSLQNNGVARRIYEDSDADLQLKGFYEEVATPLLIDVTMSYNGGTNLTQTEFSQYYNGSEIVVAGQITDNDIGTFTPQVVAISSSKKMTFSNPNGTVESTGTESADHIQRVWAYLTKENVKREALELSLKYSFVTPLTSMVVTKPEGGDTEVLHKPKEGEAPQTGSRHPHLGYCKQPNVNKANRMQNPFHKLYQMALVGWTHSNYSIPVSHRFLLKTENQSLPLCFDVTGDVRLKLLHHPTSVTNGGFRRLVIQLNADLYVDVEVNKITVREGSRMTHHTGQDPITAGSWTIIRRDKEIDVAGGDTHLVILIQGKDAQSFLWPVLRQQSSDSAEGILVFPPPDTGLLAPVGRLCPAETPGGLHNSLIYEHCILVGAIMERAVLQITLFGLLLALAATQPNKDDWDIYSFHINSTVTSRYATTVITSRMANRMDEFIDGQVYDGVVKGKEKARQQYTEAVSRGQSAGLVSSVGRTLEEFKTSVTVAAHKKVTFELTYEELLKRRLGKYELQIHARPMQPVDVHIHEKSGINFVEVKGGLALADAISKTYADNEVWVNFYPTEDQQKTCTSCGEQGMNGDLVIVYDVNRDSGLGDIKTSDGYFVHHFAPSSLTRISKNVVFLIDRSGSMYGKKIQQTRLALIHILNDLSEDDHFGLITFDGSISYWKRELVQANQRNLESAKTFSEDIRESGGKPQTSTVQCWKEPVCSTHIPEDSASILILLTDGDPTTAMTYSCGILNNMEIKTKITSSLLSISFKKCAPSTSITPTSHRIVVGLESLSGLVLFSRMSFVFAGVTNLEQIQSNVRAAIADKFPLYCLGFGFDVNFEFLETMSLQNNGVARRIYEDSDADLQLKVFAISCSYCKCDNVI</sequence>
<evidence type="ECO:0000256" key="3">
    <source>
        <dbReference type="ARBA" id="ARBA00022525"/>
    </source>
</evidence>